<dbReference type="PROSITE" id="PS50086">
    <property type="entry name" value="TBC_RABGAP"/>
    <property type="match status" value="1"/>
</dbReference>
<keyword evidence="2" id="KW-0472">Membrane</keyword>
<dbReference type="PANTHER" id="PTHR20913">
    <property type="entry name" value="TBC1 DOMAIN FAMILY MEMBER 20/GTPASE"/>
    <property type="match status" value="1"/>
</dbReference>
<evidence type="ECO:0000259" key="3">
    <source>
        <dbReference type="PROSITE" id="PS50086"/>
    </source>
</evidence>
<dbReference type="AlphaFoldDB" id="A0A1U7LV64"/>
<evidence type="ECO:0000313" key="5">
    <source>
        <dbReference type="Proteomes" id="UP000186594"/>
    </source>
</evidence>
<evidence type="ECO:0000256" key="2">
    <source>
        <dbReference type="SAM" id="Phobius"/>
    </source>
</evidence>
<keyword evidence="1" id="KW-0343">GTPase activation</keyword>
<keyword evidence="5" id="KW-1185">Reference proteome</keyword>
<evidence type="ECO:0000256" key="1">
    <source>
        <dbReference type="ARBA" id="ARBA00022468"/>
    </source>
</evidence>
<dbReference type="OMA" id="WWISSSS"/>
<dbReference type="InterPro" id="IPR000195">
    <property type="entry name" value="Rab-GAP-TBC_dom"/>
</dbReference>
<dbReference type="GO" id="GO:0005789">
    <property type="term" value="C:endoplasmic reticulum membrane"/>
    <property type="evidence" value="ECO:0007669"/>
    <property type="project" value="TreeGrafter"/>
</dbReference>
<dbReference type="SMART" id="SM00164">
    <property type="entry name" value="TBC"/>
    <property type="match status" value="1"/>
</dbReference>
<keyword evidence="2" id="KW-1133">Transmembrane helix</keyword>
<sequence>MASDVKLGVPENHEAGNKWRNIVPNEQEEQVDLDVKRSFIYYPNDLSPLELENKKTELNELIVQVLRRHPGLSYFQGFHDIASVFLLTCGYKTSTDIIDHFVLFHIRDCMLPNLSPVLAYLSLLPSLVKAADYRLGHHISQVEPHYALAPFLTLFSHEILDLETATRLFDFFLASNPLMPIYLLAIILIYRRKEILDISQDDHDILHSVLSRIPPNLPFEDLIESASDLFTQNPPNSFGEWRRIGQHSCSRLPIEDNMTLSYGDEMLLLAIKDLRRHGHKQMSNTHVLLSAGAMFVAIAAGWYVQNYVL</sequence>
<keyword evidence="2" id="KW-0812">Transmembrane</keyword>
<dbReference type="Proteomes" id="UP000186594">
    <property type="component" value="Unassembled WGS sequence"/>
</dbReference>
<accession>A0A1U7LV64</accession>
<dbReference type="SUPFAM" id="SSF47923">
    <property type="entry name" value="Ypt/Rab-GAP domain of gyp1p"/>
    <property type="match status" value="2"/>
</dbReference>
<reference evidence="4 5" key="1">
    <citation type="submission" date="2016-04" db="EMBL/GenBank/DDBJ databases">
        <title>Evolutionary innovation and constraint leading to complex multicellularity in the Ascomycota.</title>
        <authorList>
            <person name="Cisse O."/>
            <person name="Nguyen A."/>
            <person name="Hewitt D.A."/>
            <person name="Jedd G."/>
            <person name="Stajich J.E."/>
        </authorList>
    </citation>
    <scope>NUCLEOTIDE SEQUENCE [LARGE SCALE GENOMIC DNA]</scope>
    <source>
        <strain evidence="4 5">DAH-3</strain>
    </source>
</reference>
<feature type="transmembrane region" description="Helical" evidence="2">
    <location>
        <begin position="285"/>
        <end position="304"/>
    </location>
</feature>
<dbReference type="InterPro" id="IPR045913">
    <property type="entry name" value="TBC20/Gyp8-like"/>
</dbReference>
<organism evidence="4 5">
    <name type="scientific">Neolecta irregularis (strain DAH-3)</name>
    <dbReference type="NCBI Taxonomy" id="1198029"/>
    <lineage>
        <taxon>Eukaryota</taxon>
        <taxon>Fungi</taxon>
        <taxon>Dikarya</taxon>
        <taxon>Ascomycota</taxon>
        <taxon>Taphrinomycotina</taxon>
        <taxon>Neolectales</taxon>
        <taxon>Neolectaceae</taxon>
        <taxon>Neolecta</taxon>
    </lineage>
</organism>
<dbReference type="Gene3D" id="1.10.8.1310">
    <property type="match status" value="1"/>
</dbReference>
<dbReference type="Pfam" id="PF00566">
    <property type="entry name" value="RabGAP-TBC"/>
    <property type="match status" value="1"/>
</dbReference>
<dbReference type="Gene3D" id="1.10.472.80">
    <property type="entry name" value="Ypt/Rab-GAP domain of gyp1p, domain 3"/>
    <property type="match status" value="1"/>
</dbReference>
<dbReference type="GO" id="GO:0006888">
    <property type="term" value="P:endoplasmic reticulum to Golgi vesicle-mediated transport"/>
    <property type="evidence" value="ECO:0007669"/>
    <property type="project" value="TreeGrafter"/>
</dbReference>
<proteinExistence type="predicted"/>
<dbReference type="InterPro" id="IPR035969">
    <property type="entry name" value="Rab-GAP_TBC_sf"/>
</dbReference>
<feature type="transmembrane region" description="Helical" evidence="2">
    <location>
        <begin position="171"/>
        <end position="190"/>
    </location>
</feature>
<gene>
    <name evidence="4" type="ORF">NEOLI_004607</name>
</gene>
<evidence type="ECO:0000313" key="4">
    <source>
        <dbReference type="EMBL" id="OLL26508.1"/>
    </source>
</evidence>
<dbReference type="OrthoDB" id="206700at2759"/>
<dbReference type="PANTHER" id="PTHR20913:SF7">
    <property type="entry name" value="RE60063P"/>
    <property type="match status" value="1"/>
</dbReference>
<feature type="domain" description="Rab-GAP TBC" evidence="3">
    <location>
        <begin position="9"/>
        <end position="176"/>
    </location>
</feature>
<comment type="caution">
    <text evidence="4">The sequence shown here is derived from an EMBL/GenBank/DDBJ whole genome shotgun (WGS) entry which is preliminary data.</text>
</comment>
<dbReference type="GO" id="GO:0005096">
    <property type="term" value="F:GTPase activator activity"/>
    <property type="evidence" value="ECO:0007669"/>
    <property type="project" value="UniProtKB-KW"/>
</dbReference>
<dbReference type="STRING" id="1198029.A0A1U7LV64"/>
<name>A0A1U7LV64_NEOID</name>
<protein>
    <submittedName>
        <fullName evidence="4">TBC1 domain family member 20</fullName>
    </submittedName>
</protein>
<dbReference type="EMBL" id="LXFE01000174">
    <property type="protein sequence ID" value="OLL26508.1"/>
    <property type="molecule type" value="Genomic_DNA"/>
</dbReference>